<comment type="subcellular location">
    <subcellularLocation>
        <location evidence="9">Cell inner membrane</location>
        <topology evidence="9">Single-pass membrane protein</topology>
    </subcellularLocation>
    <subcellularLocation>
        <location evidence="1">Membrane</location>
    </subcellularLocation>
</comment>
<evidence type="ECO:0000313" key="10">
    <source>
        <dbReference type="EMBL" id="ABB39784.1"/>
    </source>
</evidence>
<keyword evidence="7 9" id="KW-0811">Translocation</keyword>
<evidence type="ECO:0000256" key="7">
    <source>
        <dbReference type="ARBA" id="ARBA00023010"/>
    </source>
</evidence>
<evidence type="ECO:0000256" key="2">
    <source>
        <dbReference type="ARBA" id="ARBA00022448"/>
    </source>
</evidence>
<dbReference type="GO" id="GO:0065002">
    <property type="term" value="P:intracellular protein transmembrane transport"/>
    <property type="evidence" value="ECO:0007669"/>
    <property type="project" value="UniProtKB-UniRule"/>
</dbReference>
<keyword evidence="5 9" id="KW-0653">Protein transport</keyword>
<evidence type="ECO:0000256" key="9">
    <source>
        <dbReference type="HAMAP-Rule" id="MF_00422"/>
    </source>
</evidence>
<dbReference type="NCBIfam" id="TIGR00964">
    <property type="entry name" value="secE_bact"/>
    <property type="match status" value="1"/>
</dbReference>
<dbReference type="PANTHER" id="PTHR33910:SF1">
    <property type="entry name" value="PROTEIN TRANSLOCASE SUBUNIT SECE"/>
    <property type="match status" value="1"/>
</dbReference>
<sequence length="83" mass="9163">MAKKHHKAEKASADAANTGVGSKLTQFKEFLEESKVEIRKVTWPSRKETTATSIAVLVLVFVMSLFLGIVDLGLTRIVEFILS</sequence>
<dbReference type="KEGG" id="dde:Dde_2990"/>
<evidence type="ECO:0000256" key="6">
    <source>
        <dbReference type="ARBA" id="ARBA00022989"/>
    </source>
</evidence>
<dbReference type="GO" id="GO:0008320">
    <property type="term" value="F:protein transmembrane transporter activity"/>
    <property type="evidence" value="ECO:0007669"/>
    <property type="project" value="UniProtKB-UniRule"/>
</dbReference>
<dbReference type="RefSeq" id="WP_011368758.1">
    <property type="nucleotide sequence ID" value="NC_007519.1"/>
</dbReference>
<dbReference type="PRINTS" id="PR01650">
    <property type="entry name" value="SECETRNLCASE"/>
</dbReference>
<dbReference type="PANTHER" id="PTHR33910">
    <property type="entry name" value="PROTEIN TRANSLOCASE SUBUNIT SECE"/>
    <property type="match status" value="1"/>
</dbReference>
<dbReference type="STRING" id="207559.Dde_2990"/>
<dbReference type="HAMAP" id="MF_00422">
    <property type="entry name" value="SecE"/>
    <property type="match status" value="1"/>
</dbReference>
<dbReference type="InterPro" id="IPR038379">
    <property type="entry name" value="SecE_sf"/>
</dbReference>
<keyword evidence="2 9" id="KW-0813">Transport</keyword>
<evidence type="ECO:0000256" key="8">
    <source>
        <dbReference type="ARBA" id="ARBA00023136"/>
    </source>
</evidence>
<dbReference type="GO" id="GO:0009306">
    <property type="term" value="P:protein secretion"/>
    <property type="evidence" value="ECO:0007669"/>
    <property type="project" value="UniProtKB-UniRule"/>
</dbReference>
<evidence type="ECO:0000256" key="5">
    <source>
        <dbReference type="ARBA" id="ARBA00022927"/>
    </source>
</evidence>
<dbReference type="InterPro" id="IPR001901">
    <property type="entry name" value="Translocase_SecE/Sec61-g"/>
</dbReference>
<gene>
    <name evidence="9" type="primary">secE</name>
    <name evidence="10" type="ordered locus">Dde_2990</name>
</gene>
<comment type="similarity">
    <text evidence="9">Belongs to the SecE/SEC61-gamma family.</text>
</comment>
<dbReference type="GO" id="GO:0006605">
    <property type="term" value="P:protein targeting"/>
    <property type="evidence" value="ECO:0007669"/>
    <property type="project" value="UniProtKB-UniRule"/>
</dbReference>
<keyword evidence="9" id="KW-0997">Cell inner membrane</keyword>
<dbReference type="Proteomes" id="UP000002710">
    <property type="component" value="Chromosome"/>
</dbReference>
<evidence type="ECO:0000256" key="1">
    <source>
        <dbReference type="ARBA" id="ARBA00004370"/>
    </source>
</evidence>
<accession>Q30X12</accession>
<dbReference type="HOGENOM" id="CLU_113663_7_1_7"/>
<keyword evidence="11" id="KW-1185">Reference proteome</keyword>
<protein>
    <recommendedName>
        <fullName evidence="9">Protein translocase subunit SecE</fullName>
    </recommendedName>
</protein>
<dbReference type="Gene3D" id="1.20.5.1030">
    <property type="entry name" value="Preprotein translocase secy subunit"/>
    <property type="match status" value="1"/>
</dbReference>
<keyword evidence="6 9" id="KW-1133">Transmembrane helix</keyword>
<name>Q30X12_OLEA2</name>
<dbReference type="AlphaFoldDB" id="Q30X12"/>
<dbReference type="PROSITE" id="PS01067">
    <property type="entry name" value="SECE_SEC61G"/>
    <property type="match status" value="1"/>
</dbReference>
<keyword evidence="3 9" id="KW-1003">Cell membrane</keyword>
<evidence type="ECO:0000256" key="4">
    <source>
        <dbReference type="ARBA" id="ARBA00022692"/>
    </source>
</evidence>
<dbReference type="GO" id="GO:0043952">
    <property type="term" value="P:protein transport by the Sec complex"/>
    <property type="evidence" value="ECO:0007669"/>
    <property type="project" value="UniProtKB-UniRule"/>
</dbReference>
<keyword evidence="4 9" id="KW-0812">Transmembrane</keyword>
<comment type="function">
    <text evidence="9">Essential subunit of the Sec protein translocation channel SecYEG. Clamps together the 2 halves of SecY. May contact the channel plug during translocation.</text>
</comment>
<dbReference type="InterPro" id="IPR005807">
    <property type="entry name" value="SecE_bac"/>
</dbReference>
<dbReference type="eggNOG" id="COG0690">
    <property type="taxonomic scope" value="Bacteria"/>
</dbReference>
<organism evidence="10 11">
    <name type="scientific">Oleidesulfovibrio alaskensis (strain ATCC BAA-1058 / DSM 17464 / G20)</name>
    <name type="common">Desulfovibrio alaskensis</name>
    <dbReference type="NCBI Taxonomy" id="207559"/>
    <lineage>
        <taxon>Bacteria</taxon>
        <taxon>Pseudomonadati</taxon>
        <taxon>Thermodesulfobacteriota</taxon>
        <taxon>Desulfovibrionia</taxon>
        <taxon>Desulfovibrionales</taxon>
        <taxon>Desulfovibrionaceae</taxon>
        <taxon>Oleidesulfovibrio</taxon>
    </lineage>
</organism>
<reference evidence="10 11" key="1">
    <citation type="journal article" date="2011" name="J. Bacteriol.">
        <title>Complete genome sequence and updated annotation of Desulfovibrio alaskensis G20.</title>
        <authorList>
            <person name="Hauser L.J."/>
            <person name="Land M.L."/>
            <person name="Brown S.D."/>
            <person name="Larimer F."/>
            <person name="Keller K.L."/>
            <person name="Rapp-Giles B.J."/>
            <person name="Price M.N."/>
            <person name="Lin M."/>
            <person name="Bruce D.C."/>
            <person name="Detter J.C."/>
            <person name="Tapia R."/>
            <person name="Han C.S."/>
            <person name="Goodwin L.A."/>
            <person name="Cheng J.F."/>
            <person name="Pitluck S."/>
            <person name="Copeland A."/>
            <person name="Lucas S."/>
            <person name="Nolan M."/>
            <person name="Lapidus A.L."/>
            <person name="Palumbo A.V."/>
            <person name="Wall J.D."/>
        </authorList>
    </citation>
    <scope>NUCLEOTIDE SEQUENCE [LARGE SCALE GENOMIC DNA]</scope>
    <source>
        <strain evidence="11">ATCC BAA 1058 / DSM 17464 / G20</strain>
    </source>
</reference>
<dbReference type="EMBL" id="CP000112">
    <property type="protein sequence ID" value="ABB39784.1"/>
    <property type="molecule type" value="Genomic_DNA"/>
</dbReference>
<proteinExistence type="inferred from homology"/>
<dbReference type="GO" id="GO:0005886">
    <property type="term" value="C:plasma membrane"/>
    <property type="evidence" value="ECO:0007669"/>
    <property type="project" value="UniProtKB-SubCell"/>
</dbReference>
<evidence type="ECO:0000256" key="3">
    <source>
        <dbReference type="ARBA" id="ARBA00022475"/>
    </source>
</evidence>
<feature type="transmembrane region" description="Helical" evidence="9">
    <location>
        <begin position="49"/>
        <end position="70"/>
    </location>
</feature>
<keyword evidence="8 9" id="KW-0472">Membrane</keyword>
<comment type="subunit">
    <text evidence="9">Component of the Sec protein translocase complex. Heterotrimer consisting of SecY, SecE and SecG subunits. The heterotrimers can form oligomers, although 1 heterotrimer is thought to be able to translocate proteins. Interacts with the ribosome. Interacts with SecDF, and other proteins may be involved. Interacts with SecA.</text>
</comment>
<dbReference type="Pfam" id="PF00584">
    <property type="entry name" value="SecE"/>
    <property type="match status" value="1"/>
</dbReference>
<evidence type="ECO:0000313" key="11">
    <source>
        <dbReference type="Proteomes" id="UP000002710"/>
    </source>
</evidence>